<dbReference type="SUPFAM" id="SSF56425">
    <property type="entry name" value="Succinate dehydrogenase/fumarate reductase flavoprotein, catalytic domain"/>
    <property type="match status" value="1"/>
</dbReference>
<keyword evidence="3" id="KW-0285">Flavoprotein</keyword>
<dbReference type="InterPro" id="IPR050315">
    <property type="entry name" value="FAD-oxidoreductase_2"/>
</dbReference>
<evidence type="ECO:0000256" key="8">
    <source>
        <dbReference type="ARBA" id="ARBA00077246"/>
    </source>
</evidence>
<evidence type="ECO:0000259" key="10">
    <source>
        <dbReference type="Pfam" id="PF00173"/>
    </source>
</evidence>
<dbReference type="EMBL" id="KN847897">
    <property type="protein sequence ID" value="KIR43149.1"/>
    <property type="molecule type" value="Genomic_DNA"/>
</dbReference>
<dbReference type="Gene3D" id="3.50.50.60">
    <property type="entry name" value="FAD/NAD(P)-binding domain"/>
    <property type="match status" value="2"/>
</dbReference>
<evidence type="ECO:0000256" key="2">
    <source>
        <dbReference type="ARBA" id="ARBA00008040"/>
    </source>
</evidence>
<evidence type="ECO:0000313" key="12">
    <source>
        <dbReference type="EMBL" id="KIR43149.1"/>
    </source>
</evidence>
<sequence>MSKVKVIIVGGGLSGLSAAHTVLERGGNVALGIPDTSAKFFADTKKSARELARDDLIHVLTYQSGDAVNWLIEKFNLDLSKVSRLGGHSEKRTHRGTQQFPGMTITYALMEKLEDMAEQHPDRVKILKKAKATKLLQENGKVIGVDYEREGKHVRLSSLVRLRVLTGFFSTPNMAPLYLLQEGIDLEKVQVHPTGLVDPKDPDAKVKFLAAEALRGVGGLLINRDGERFVDELEHRDHVTGKMWENNKFPVRLVLNSTSTKEIEWHCKHYVGRGLMKKFNSGEELAKEIGCSPEALKKTFDDHNRYAKNPGTDPFGKKFFSGGDFSMSDTYHAAIMTPVLHYTMGGLEIGTNAAVHNANGGQVEGLYACGELAGGVHGANRLGGSSLLGCVVFGRVAGDSVSAYLLSSLTNSDANAKAAKRLGTINNHLVETKIKLDPEASALQVSFSWGGDQGETGDKSQRNAAGAQVPADSAPGRKGDRTVAEVEPEALPTPPAKKGADKGTSSKKEYTREEVAKHNTEKDCWVVIGGQVLDVTNRRCESNLALCGQGCHRLLELSRGKTTPSEMKGRPYRVGL</sequence>
<dbReference type="Pfam" id="PF00890">
    <property type="entry name" value="FAD_binding_2"/>
    <property type="match status" value="2"/>
</dbReference>
<dbReference type="AlphaFoldDB" id="A0A0D0V9Q1"/>
<dbReference type="EC" id="1.3.1.6" evidence="7"/>
<dbReference type="FunFam" id="3.90.700.10:FF:000007">
    <property type="entry name" value="NADH-dependent fumarate reductase"/>
    <property type="match status" value="1"/>
</dbReference>
<evidence type="ECO:0000256" key="7">
    <source>
        <dbReference type="ARBA" id="ARBA00067004"/>
    </source>
</evidence>
<evidence type="ECO:0000256" key="4">
    <source>
        <dbReference type="ARBA" id="ARBA00022827"/>
    </source>
</evidence>
<organism evidence="12 13">
    <name type="scientific">Cryptococcus deuterogattii Ram5</name>
    <dbReference type="NCBI Taxonomy" id="1296110"/>
    <lineage>
        <taxon>Eukaryota</taxon>
        <taxon>Fungi</taxon>
        <taxon>Dikarya</taxon>
        <taxon>Basidiomycota</taxon>
        <taxon>Agaricomycotina</taxon>
        <taxon>Tremellomycetes</taxon>
        <taxon>Tremellales</taxon>
        <taxon>Cryptococcaceae</taxon>
        <taxon>Cryptococcus</taxon>
        <taxon>Cryptococcus gattii species complex</taxon>
    </lineage>
</organism>
<reference evidence="12 13" key="1">
    <citation type="submission" date="2015-01" db="EMBL/GenBank/DDBJ databases">
        <title>The Genome Sequence of Cryptococcus gattii Ram5.</title>
        <authorList>
            <consortium name="The Broad Institute Genomics Platform"/>
            <person name="Cuomo C."/>
            <person name="Litvintseva A."/>
            <person name="Chen Y."/>
            <person name="Heitman J."/>
            <person name="Sun S."/>
            <person name="Springer D."/>
            <person name="Dromer F."/>
            <person name="Young S."/>
            <person name="Zeng Q."/>
            <person name="Gargeya S."/>
            <person name="Abouelleil A."/>
            <person name="Alvarado L."/>
            <person name="Chapman S.B."/>
            <person name="Gainer-Dewar J."/>
            <person name="Goldberg J."/>
            <person name="Griggs A."/>
            <person name="Gujja S."/>
            <person name="Hansen M."/>
            <person name="Howarth C."/>
            <person name="Imamovic A."/>
            <person name="Larimer J."/>
            <person name="Murphy C."/>
            <person name="Naylor J."/>
            <person name="Pearson M."/>
            <person name="Priest M."/>
            <person name="Roberts A."/>
            <person name="Saif S."/>
            <person name="Shea T."/>
            <person name="Sykes S."/>
            <person name="Wortman J."/>
            <person name="Nusbaum C."/>
            <person name="Birren B."/>
        </authorList>
    </citation>
    <scope>NUCLEOTIDE SEQUENCE [LARGE SCALE GENOMIC DNA]</scope>
    <source>
        <strain evidence="12 13">Ram5</strain>
    </source>
</reference>
<dbReference type="InterPro" id="IPR003953">
    <property type="entry name" value="FAD-dep_OxRdtase_2_FAD-bd"/>
</dbReference>
<feature type="domain" description="FAD-dependent oxidoreductase 2 FAD-binding" evidence="11">
    <location>
        <begin position="185"/>
        <end position="387"/>
    </location>
</feature>
<dbReference type="HOGENOM" id="CLU_011398_4_5_1"/>
<evidence type="ECO:0000256" key="6">
    <source>
        <dbReference type="ARBA" id="ARBA00050832"/>
    </source>
</evidence>
<dbReference type="PANTHER" id="PTHR43400:SF1">
    <property type="entry name" value="FUMARATE REDUCTASE"/>
    <property type="match status" value="1"/>
</dbReference>
<comment type="cofactor">
    <cofactor evidence="1">
        <name>FAD</name>
        <dbReference type="ChEBI" id="CHEBI:57692"/>
    </cofactor>
</comment>
<name>A0A0D0V9Q1_9TREE</name>
<dbReference type="InterPro" id="IPR027477">
    <property type="entry name" value="Succ_DH/fumarate_Rdtase_cat_sf"/>
</dbReference>
<proteinExistence type="inferred from homology"/>
<dbReference type="Pfam" id="PF00173">
    <property type="entry name" value="Cyt-b5"/>
    <property type="match status" value="1"/>
</dbReference>
<dbReference type="Gene3D" id="3.90.700.10">
    <property type="entry name" value="Succinate dehydrogenase/fumarate reductase flavoprotein, catalytic domain"/>
    <property type="match status" value="1"/>
</dbReference>
<dbReference type="SUPFAM" id="SSF51905">
    <property type="entry name" value="FAD/NAD(P)-binding domain"/>
    <property type="match status" value="1"/>
</dbReference>
<dbReference type="Gene3D" id="3.10.120.10">
    <property type="entry name" value="Cytochrome b5-like heme/steroid binding domain"/>
    <property type="match status" value="1"/>
</dbReference>
<dbReference type="InterPro" id="IPR001199">
    <property type="entry name" value="Cyt_B5-like_heme/steroid-bd"/>
</dbReference>
<evidence type="ECO:0000256" key="1">
    <source>
        <dbReference type="ARBA" id="ARBA00001974"/>
    </source>
</evidence>
<dbReference type="PANTHER" id="PTHR43400">
    <property type="entry name" value="FUMARATE REDUCTASE"/>
    <property type="match status" value="1"/>
</dbReference>
<feature type="domain" description="FAD-dependent oxidoreductase 2 FAD-binding" evidence="11">
    <location>
        <begin position="32"/>
        <end position="156"/>
    </location>
</feature>
<comment type="similarity">
    <text evidence="2">Belongs to the FAD-dependent oxidoreductase 2 family. FRD/SDH subfamily.</text>
</comment>
<dbReference type="OrthoDB" id="10254877at2759"/>
<keyword evidence="13" id="KW-1185">Reference proteome</keyword>
<feature type="compositionally biased region" description="Basic and acidic residues" evidence="9">
    <location>
        <begin position="498"/>
        <end position="515"/>
    </location>
</feature>
<feature type="compositionally biased region" description="Basic and acidic residues" evidence="9">
    <location>
        <begin position="475"/>
        <end position="484"/>
    </location>
</feature>
<dbReference type="InterPro" id="IPR036400">
    <property type="entry name" value="Cyt_B5-like_heme/steroid_sf"/>
</dbReference>
<gene>
    <name evidence="12" type="ORF">I313_01362</name>
</gene>
<keyword evidence="4" id="KW-0274">FAD</keyword>
<keyword evidence="5" id="KW-0560">Oxidoreductase</keyword>
<dbReference type="Proteomes" id="UP000053392">
    <property type="component" value="Unassembled WGS sequence"/>
</dbReference>
<evidence type="ECO:0000259" key="11">
    <source>
        <dbReference type="Pfam" id="PF00890"/>
    </source>
</evidence>
<evidence type="ECO:0000256" key="5">
    <source>
        <dbReference type="ARBA" id="ARBA00023002"/>
    </source>
</evidence>
<evidence type="ECO:0000256" key="9">
    <source>
        <dbReference type="SAM" id="MobiDB-lite"/>
    </source>
</evidence>
<evidence type="ECO:0000256" key="3">
    <source>
        <dbReference type="ARBA" id="ARBA00022630"/>
    </source>
</evidence>
<protein>
    <recommendedName>
        <fullName evidence="7">fumarate reductase (NADH)</fullName>
        <ecNumber evidence="7">1.3.1.6</ecNumber>
    </recommendedName>
    <alternativeName>
        <fullName evidence="8">NADH-dependent fumarate reductase</fullName>
    </alternativeName>
</protein>
<comment type="catalytic activity">
    <reaction evidence="6">
        <text>succinate + NAD(+) = fumarate + NADH + H(+)</text>
        <dbReference type="Rhea" id="RHEA:18281"/>
        <dbReference type="ChEBI" id="CHEBI:15378"/>
        <dbReference type="ChEBI" id="CHEBI:29806"/>
        <dbReference type="ChEBI" id="CHEBI:30031"/>
        <dbReference type="ChEBI" id="CHEBI:57540"/>
        <dbReference type="ChEBI" id="CHEBI:57945"/>
        <dbReference type="EC" id="1.3.1.6"/>
    </reaction>
</comment>
<accession>A0A0D0V9Q1</accession>
<dbReference type="InterPro" id="IPR036188">
    <property type="entry name" value="FAD/NAD-bd_sf"/>
</dbReference>
<evidence type="ECO:0000313" key="13">
    <source>
        <dbReference type="Proteomes" id="UP000053392"/>
    </source>
</evidence>
<feature type="domain" description="Cytochrome b5 heme-binding" evidence="10">
    <location>
        <begin position="511"/>
        <end position="537"/>
    </location>
</feature>
<dbReference type="SUPFAM" id="SSF55856">
    <property type="entry name" value="Cytochrome b5-like heme/steroid binding domain"/>
    <property type="match status" value="1"/>
</dbReference>
<feature type="region of interest" description="Disordered" evidence="9">
    <location>
        <begin position="448"/>
        <end position="515"/>
    </location>
</feature>
<dbReference type="GO" id="GO:0016156">
    <property type="term" value="F:fumarate reductase (NADH) activity"/>
    <property type="evidence" value="ECO:0007669"/>
    <property type="project" value="UniProtKB-EC"/>
</dbReference>